<evidence type="ECO:0000313" key="2">
    <source>
        <dbReference type="Proteomes" id="UP000472270"/>
    </source>
</evidence>
<accession>A0A673GD26</accession>
<reference evidence="1" key="1">
    <citation type="submission" date="2025-08" db="UniProtKB">
        <authorList>
            <consortium name="Ensembl"/>
        </authorList>
    </citation>
    <scope>IDENTIFICATION</scope>
</reference>
<dbReference type="Proteomes" id="UP000472270">
    <property type="component" value="Unassembled WGS sequence"/>
</dbReference>
<dbReference type="PANTHER" id="PTHR31025">
    <property type="entry name" value="SI:CH211-196P9.1-RELATED"/>
    <property type="match status" value="1"/>
</dbReference>
<sequence length="85" mass="9259">MAVIVTKTGASSDSPKDIGIVVEGAKVVTGLEGVPRACCVLLGLTYALNLHYPRHLKYTFEVLQKLFLELDASKLSNRVQSLRSK</sequence>
<proteinExistence type="predicted"/>
<organism evidence="1 2">
    <name type="scientific">Sinocyclocheilus rhinocerous</name>
    <dbReference type="NCBI Taxonomy" id="307959"/>
    <lineage>
        <taxon>Eukaryota</taxon>
        <taxon>Metazoa</taxon>
        <taxon>Chordata</taxon>
        <taxon>Craniata</taxon>
        <taxon>Vertebrata</taxon>
        <taxon>Euteleostomi</taxon>
        <taxon>Actinopterygii</taxon>
        <taxon>Neopterygii</taxon>
        <taxon>Teleostei</taxon>
        <taxon>Ostariophysi</taxon>
        <taxon>Cypriniformes</taxon>
        <taxon>Cyprinidae</taxon>
        <taxon>Cyprininae</taxon>
        <taxon>Sinocyclocheilus</taxon>
    </lineage>
</organism>
<dbReference type="PANTHER" id="PTHR31025:SF25">
    <property type="entry name" value="ZINC FINGER (C2H2)-60"/>
    <property type="match status" value="1"/>
</dbReference>
<protein>
    <submittedName>
        <fullName evidence="1">Uncharacterized protein</fullName>
    </submittedName>
</protein>
<dbReference type="Ensembl" id="ENSSRHT00000010779.1">
    <property type="protein sequence ID" value="ENSSRHP00000010428.1"/>
    <property type="gene ID" value="ENSSRHG00000005900.1"/>
</dbReference>
<keyword evidence="2" id="KW-1185">Reference proteome</keyword>
<name>A0A673GD26_9TELE</name>
<reference evidence="1" key="2">
    <citation type="submission" date="2025-09" db="UniProtKB">
        <authorList>
            <consortium name="Ensembl"/>
        </authorList>
    </citation>
    <scope>IDENTIFICATION</scope>
</reference>
<evidence type="ECO:0000313" key="1">
    <source>
        <dbReference type="Ensembl" id="ENSSRHP00000010428.1"/>
    </source>
</evidence>
<dbReference type="AlphaFoldDB" id="A0A673GD26"/>